<keyword evidence="7 10" id="KW-0443">Lipid metabolism</keyword>
<dbReference type="KEGG" id="tpal:117645930"/>
<sequence>MAALISSAVKYYDFLFYELADPRTNSMPLIGNPFYGLAIIGFYLYFVLNLGPRLMKNREPFQLKPLLTVFDIFQIVSSLIIFYKCLTLGWGPGGHYKLICQPIDFSDDPHAVEIAWYVWFYMMLKFIDLLDTVFIVLRKNQRQVTFLHVYHHTGVAMMLWGAAKYFPGGHGTLLGLINSFVHAIMYSYYLLTTVAPDYKKNIWWKVYITRMQLVQFVILGLHAVSVLLYPNCEYQCKYVYSAIMVPQNFFMFMLFYNFYRKAYGGKRKAS</sequence>
<evidence type="ECO:0000256" key="3">
    <source>
        <dbReference type="ARBA" id="ARBA00022679"/>
    </source>
</evidence>
<dbReference type="GO" id="GO:0034626">
    <property type="term" value="P:fatty acid elongation, polyunsaturated fatty acid"/>
    <property type="evidence" value="ECO:0007669"/>
    <property type="project" value="TreeGrafter"/>
</dbReference>
<dbReference type="AlphaFoldDB" id="A0A6P8YYP1"/>
<keyword evidence="5 10" id="KW-0276">Fatty acid metabolism</keyword>
<evidence type="ECO:0000256" key="9">
    <source>
        <dbReference type="ARBA" id="ARBA00023160"/>
    </source>
</evidence>
<feature type="transmembrane region" description="Helical" evidence="10">
    <location>
        <begin position="63"/>
        <end position="83"/>
    </location>
</feature>
<dbReference type="GO" id="GO:0030148">
    <property type="term" value="P:sphingolipid biosynthetic process"/>
    <property type="evidence" value="ECO:0007669"/>
    <property type="project" value="TreeGrafter"/>
</dbReference>
<organism evidence="12">
    <name type="scientific">Thrips palmi</name>
    <name type="common">Melon thrips</name>
    <dbReference type="NCBI Taxonomy" id="161013"/>
    <lineage>
        <taxon>Eukaryota</taxon>
        <taxon>Metazoa</taxon>
        <taxon>Ecdysozoa</taxon>
        <taxon>Arthropoda</taxon>
        <taxon>Hexapoda</taxon>
        <taxon>Insecta</taxon>
        <taxon>Pterygota</taxon>
        <taxon>Neoptera</taxon>
        <taxon>Paraneoptera</taxon>
        <taxon>Thysanoptera</taxon>
        <taxon>Terebrantia</taxon>
        <taxon>Thripoidea</taxon>
        <taxon>Thripidae</taxon>
        <taxon>Thrips</taxon>
    </lineage>
</organism>
<keyword evidence="3 10" id="KW-0808">Transferase</keyword>
<dbReference type="OrthoDB" id="434092at2759"/>
<dbReference type="RefSeq" id="XP_034242387.1">
    <property type="nucleotide sequence ID" value="XM_034386496.1"/>
</dbReference>
<feature type="transmembrane region" description="Helical" evidence="10">
    <location>
        <begin position="238"/>
        <end position="259"/>
    </location>
</feature>
<dbReference type="GO" id="GO:0005789">
    <property type="term" value="C:endoplasmic reticulum membrane"/>
    <property type="evidence" value="ECO:0007669"/>
    <property type="project" value="TreeGrafter"/>
</dbReference>
<evidence type="ECO:0000256" key="4">
    <source>
        <dbReference type="ARBA" id="ARBA00022692"/>
    </source>
</evidence>
<dbReference type="Pfam" id="PF01151">
    <property type="entry name" value="ELO"/>
    <property type="match status" value="1"/>
</dbReference>
<keyword evidence="4 10" id="KW-0812">Transmembrane</keyword>
<evidence type="ECO:0000256" key="8">
    <source>
        <dbReference type="ARBA" id="ARBA00023136"/>
    </source>
</evidence>
<comment type="catalytic activity">
    <reaction evidence="10">
        <text>a very-long-chain acyl-CoA + malonyl-CoA + H(+) = a very-long-chain 3-oxoacyl-CoA + CO2 + CoA</text>
        <dbReference type="Rhea" id="RHEA:32727"/>
        <dbReference type="ChEBI" id="CHEBI:15378"/>
        <dbReference type="ChEBI" id="CHEBI:16526"/>
        <dbReference type="ChEBI" id="CHEBI:57287"/>
        <dbReference type="ChEBI" id="CHEBI:57384"/>
        <dbReference type="ChEBI" id="CHEBI:90725"/>
        <dbReference type="ChEBI" id="CHEBI:90736"/>
        <dbReference type="EC" id="2.3.1.199"/>
    </reaction>
</comment>
<protein>
    <recommendedName>
        <fullName evidence="10">Elongation of very long chain fatty acids protein</fullName>
        <ecNumber evidence="10">2.3.1.199</ecNumber>
    </recommendedName>
    <alternativeName>
        <fullName evidence="10">Very-long-chain 3-oxoacyl-CoA synthase</fullName>
    </alternativeName>
</protein>
<feature type="transmembrane region" description="Helical" evidence="10">
    <location>
        <begin position="173"/>
        <end position="192"/>
    </location>
</feature>
<dbReference type="Proteomes" id="UP000515158">
    <property type="component" value="Unplaced"/>
</dbReference>
<evidence type="ECO:0000256" key="2">
    <source>
        <dbReference type="ARBA" id="ARBA00022516"/>
    </source>
</evidence>
<keyword evidence="6 10" id="KW-1133">Transmembrane helix</keyword>
<feature type="transmembrane region" description="Helical" evidence="10">
    <location>
        <begin position="114"/>
        <end position="137"/>
    </location>
</feature>
<keyword evidence="8 10" id="KW-0472">Membrane</keyword>
<feature type="transmembrane region" description="Helical" evidence="10">
    <location>
        <begin position="149"/>
        <end position="167"/>
    </location>
</feature>
<dbReference type="InterPro" id="IPR002076">
    <property type="entry name" value="ELO_fam"/>
</dbReference>
<name>A0A6P8YYP1_THRPL</name>
<evidence type="ECO:0000256" key="5">
    <source>
        <dbReference type="ARBA" id="ARBA00022832"/>
    </source>
</evidence>
<dbReference type="PANTHER" id="PTHR11157">
    <property type="entry name" value="FATTY ACID ACYL TRANSFERASE-RELATED"/>
    <property type="match status" value="1"/>
</dbReference>
<accession>A0A6P8YYP1</accession>
<evidence type="ECO:0000256" key="7">
    <source>
        <dbReference type="ARBA" id="ARBA00023098"/>
    </source>
</evidence>
<dbReference type="GO" id="GO:0019367">
    <property type="term" value="P:fatty acid elongation, saturated fatty acid"/>
    <property type="evidence" value="ECO:0007669"/>
    <property type="project" value="TreeGrafter"/>
</dbReference>
<feature type="transmembrane region" description="Helical" evidence="10">
    <location>
        <begin position="34"/>
        <end position="51"/>
    </location>
</feature>
<dbReference type="EC" id="2.3.1.199" evidence="10"/>
<feature type="transmembrane region" description="Helical" evidence="10">
    <location>
        <begin position="213"/>
        <end position="232"/>
    </location>
</feature>
<dbReference type="GO" id="GO:0009922">
    <property type="term" value="F:fatty acid elongase activity"/>
    <property type="evidence" value="ECO:0007669"/>
    <property type="project" value="UniProtKB-EC"/>
</dbReference>
<dbReference type="RefSeq" id="XP_034242386.1">
    <property type="nucleotide sequence ID" value="XM_034386495.1"/>
</dbReference>
<keyword evidence="2 10" id="KW-0444">Lipid biosynthesis</keyword>
<dbReference type="PROSITE" id="PS01188">
    <property type="entry name" value="ELO"/>
    <property type="match status" value="1"/>
</dbReference>
<evidence type="ECO:0000313" key="13">
    <source>
        <dbReference type="RefSeq" id="XP_034242387.1"/>
    </source>
</evidence>
<keyword evidence="11" id="KW-1185">Reference proteome</keyword>
<dbReference type="GO" id="GO:0042761">
    <property type="term" value="P:very long-chain fatty acid biosynthetic process"/>
    <property type="evidence" value="ECO:0007669"/>
    <property type="project" value="TreeGrafter"/>
</dbReference>
<dbReference type="GeneID" id="117645930"/>
<proteinExistence type="inferred from homology"/>
<evidence type="ECO:0000313" key="11">
    <source>
        <dbReference type="Proteomes" id="UP000515158"/>
    </source>
</evidence>
<dbReference type="GO" id="GO:0034625">
    <property type="term" value="P:fatty acid elongation, monounsaturated fatty acid"/>
    <property type="evidence" value="ECO:0007669"/>
    <property type="project" value="TreeGrafter"/>
</dbReference>
<reference evidence="12 13" key="1">
    <citation type="submission" date="2025-04" db="UniProtKB">
        <authorList>
            <consortium name="RefSeq"/>
        </authorList>
    </citation>
    <scope>IDENTIFICATION</scope>
    <source>
        <tissue evidence="12 13">Total insect</tissue>
    </source>
</reference>
<evidence type="ECO:0000256" key="6">
    <source>
        <dbReference type="ARBA" id="ARBA00022989"/>
    </source>
</evidence>
<keyword evidence="9 10" id="KW-0275">Fatty acid biosynthesis</keyword>
<comment type="subcellular location">
    <subcellularLocation>
        <location evidence="1">Membrane</location>
        <topology evidence="1">Multi-pass membrane protein</topology>
    </subcellularLocation>
</comment>
<evidence type="ECO:0000256" key="1">
    <source>
        <dbReference type="ARBA" id="ARBA00004141"/>
    </source>
</evidence>
<evidence type="ECO:0000313" key="12">
    <source>
        <dbReference type="RefSeq" id="XP_034242386.1"/>
    </source>
</evidence>
<dbReference type="InterPro" id="IPR030457">
    <property type="entry name" value="ELO_CS"/>
</dbReference>
<evidence type="ECO:0000256" key="10">
    <source>
        <dbReference type="RuleBase" id="RU361115"/>
    </source>
</evidence>
<gene>
    <name evidence="12 13" type="primary">LOC117645930</name>
</gene>
<comment type="similarity">
    <text evidence="10">Belongs to the ELO family.</text>
</comment>
<dbReference type="PANTHER" id="PTHR11157:SF21">
    <property type="entry name" value="ELONGATION OF VERY LONG CHAIN FATTY ACIDS PROTEIN"/>
    <property type="match status" value="1"/>
</dbReference>